<sequence length="120" mass="13941">MSTVPASAESLRWVGIDTHRKYIEKGSTHWKQHMDDTRRTEVDGLRATWLLFQNHLISIVAVHDASGAPPIVSFGPEEFPDLAQARELHPEMNTLWDAVRHEFWTKLIPPHPGCRHWRWT</sequence>
<dbReference type="Proteomes" id="UP001601442">
    <property type="component" value="Unassembled WGS sequence"/>
</dbReference>
<dbReference type="RefSeq" id="WP_387399024.1">
    <property type="nucleotide sequence ID" value="NZ_JBIAMT010000005.1"/>
</dbReference>
<comment type="caution">
    <text evidence="1">The sequence shown here is derived from an EMBL/GenBank/DDBJ whole genome shotgun (WGS) entry which is preliminary data.</text>
</comment>
<evidence type="ECO:0000313" key="1">
    <source>
        <dbReference type="EMBL" id="MFF0500030.1"/>
    </source>
</evidence>
<gene>
    <name evidence="1" type="ORF">ACFYU5_26760</name>
</gene>
<accession>A0ABW6PA40</accession>
<name>A0ABW6PA40_9NOCA</name>
<evidence type="ECO:0000313" key="2">
    <source>
        <dbReference type="Proteomes" id="UP001601442"/>
    </source>
</evidence>
<organism evidence="1 2">
    <name type="scientific">Nocardia aobensis</name>
    <dbReference type="NCBI Taxonomy" id="257277"/>
    <lineage>
        <taxon>Bacteria</taxon>
        <taxon>Bacillati</taxon>
        <taxon>Actinomycetota</taxon>
        <taxon>Actinomycetes</taxon>
        <taxon>Mycobacteriales</taxon>
        <taxon>Nocardiaceae</taxon>
        <taxon>Nocardia</taxon>
    </lineage>
</organism>
<protein>
    <submittedName>
        <fullName evidence="1">Uncharacterized protein</fullName>
    </submittedName>
</protein>
<reference evidence="1 2" key="1">
    <citation type="submission" date="2024-10" db="EMBL/GenBank/DDBJ databases">
        <title>The Natural Products Discovery Center: Release of the First 8490 Sequenced Strains for Exploring Actinobacteria Biosynthetic Diversity.</title>
        <authorList>
            <person name="Kalkreuter E."/>
            <person name="Kautsar S.A."/>
            <person name="Yang D."/>
            <person name="Bader C.D."/>
            <person name="Teijaro C.N."/>
            <person name="Fluegel L."/>
            <person name="Davis C.M."/>
            <person name="Simpson J.R."/>
            <person name="Lauterbach L."/>
            <person name="Steele A.D."/>
            <person name="Gui C."/>
            <person name="Meng S."/>
            <person name="Li G."/>
            <person name="Viehrig K."/>
            <person name="Ye F."/>
            <person name="Su P."/>
            <person name="Kiefer A.F."/>
            <person name="Nichols A."/>
            <person name="Cepeda A.J."/>
            <person name="Yan W."/>
            <person name="Fan B."/>
            <person name="Jiang Y."/>
            <person name="Adhikari A."/>
            <person name="Zheng C.-J."/>
            <person name="Schuster L."/>
            <person name="Cowan T.M."/>
            <person name="Smanski M.J."/>
            <person name="Chevrette M.G."/>
            <person name="De Carvalho L.P.S."/>
            <person name="Shen B."/>
        </authorList>
    </citation>
    <scope>NUCLEOTIDE SEQUENCE [LARGE SCALE GENOMIC DNA]</scope>
    <source>
        <strain evidence="1 2">NPDC004119</strain>
    </source>
</reference>
<dbReference type="EMBL" id="JBIAMT010000005">
    <property type="protein sequence ID" value="MFF0500030.1"/>
    <property type="molecule type" value="Genomic_DNA"/>
</dbReference>
<keyword evidence="2" id="KW-1185">Reference proteome</keyword>
<proteinExistence type="predicted"/>